<dbReference type="CDD" id="cd00090">
    <property type="entry name" value="HTH_ARSR"/>
    <property type="match status" value="1"/>
</dbReference>
<name>A0ABS2UJU3_9ACTN</name>
<protein>
    <submittedName>
        <fullName evidence="6">TetR family transcriptional regulator</fullName>
    </submittedName>
</protein>
<gene>
    <name evidence="6" type="ORF">JE024_03500</name>
</gene>
<dbReference type="InterPro" id="IPR039422">
    <property type="entry name" value="MarR/SlyA-like"/>
</dbReference>
<dbReference type="InterPro" id="IPR036390">
    <property type="entry name" value="WH_DNA-bd_sf"/>
</dbReference>
<dbReference type="PROSITE" id="PS50977">
    <property type="entry name" value="HTH_TETR_2"/>
    <property type="match status" value="1"/>
</dbReference>
<feature type="region of interest" description="Disordered" evidence="3">
    <location>
        <begin position="1"/>
        <end position="41"/>
    </location>
</feature>
<sequence length="474" mass="47231">MDAKSKSQDAPRTPSGVTGEESAERPPGRRRAGSHDPEGNRRAVLDAARRLFGAHGYRGAGVRAIAAEAGVTPGLVMAYFGTKDALFREVVGSGTGVTEDVLAAATHDTADVPAALAAAYLNRWDRLPADDPWPALIRSAIGHAPSAEMLRTILDTQVGAPLARLLGDGPGAEVRTALVRSVLFGVIMERYLFAHEPASSVPTSTLTPALTQVLTAAFTADAEGCGAAGAAADGAGGAPGPGGRAGAAGTATPPDPTGSHPAAPGSAPLTPPNAGAQPAADDAAGTAGPGAAGAGEAGAAPARGSAGDADGAVRPGAHRESAAEGGTPGGAAVFGGLAACAQRHQAVVGKAVRGYGISLPAYEVLAALREAGEPYRRTTGEVAARQGVGAGGLTQHADRLEAAGLIRRERDAGDRRIVHLCLTPEGGELADRVRAVRDAQEEELLAPLGPEDRRRLAALLGALGTPDAAGTPGT</sequence>
<dbReference type="SUPFAM" id="SSF48498">
    <property type="entry name" value="Tetracyclin repressor-like, C-terminal domain"/>
    <property type="match status" value="1"/>
</dbReference>
<evidence type="ECO:0000256" key="2">
    <source>
        <dbReference type="PROSITE-ProRule" id="PRU00335"/>
    </source>
</evidence>
<evidence type="ECO:0000313" key="6">
    <source>
        <dbReference type="EMBL" id="MBM9617814.1"/>
    </source>
</evidence>
<organism evidence="6 7">
    <name type="scientific">Streptomyces zhihengii</name>
    <dbReference type="NCBI Taxonomy" id="1818004"/>
    <lineage>
        <taxon>Bacteria</taxon>
        <taxon>Bacillati</taxon>
        <taxon>Actinomycetota</taxon>
        <taxon>Actinomycetes</taxon>
        <taxon>Kitasatosporales</taxon>
        <taxon>Streptomycetaceae</taxon>
        <taxon>Streptomyces</taxon>
    </lineage>
</organism>
<dbReference type="EMBL" id="JAFEJA010000001">
    <property type="protein sequence ID" value="MBM9617814.1"/>
    <property type="molecule type" value="Genomic_DNA"/>
</dbReference>
<dbReference type="PRINTS" id="PR00598">
    <property type="entry name" value="HTHMARR"/>
</dbReference>
<dbReference type="Pfam" id="PF17920">
    <property type="entry name" value="TetR_C_16"/>
    <property type="match status" value="1"/>
</dbReference>
<dbReference type="Pfam" id="PF00440">
    <property type="entry name" value="TetR_N"/>
    <property type="match status" value="1"/>
</dbReference>
<dbReference type="SUPFAM" id="SSF46689">
    <property type="entry name" value="Homeodomain-like"/>
    <property type="match status" value="1"/>
</dbReference>
<dbReference type="InterPro" id="IPR036388">
    <property type="entry name" value="WH-like_DNA-bd_sf"/>
</dbReference>
<keyword evidence="1 2" id="KW-0238">DNA-binding</keyword>
<feature type="compositionally biased region" description="Gly residues" evidence="3">
    <location>
        <begin position="234"/>
        <end position="246"/>
    </location>
</feature>
<dbReference type="PROSITE" id="PS50995">
    <property type="entry name" value="HTH_MARR_2"/>
    <property type="match status" value="1"/>
</dbReference>
<feature type="domain" description="HTH tetR-type" evidence="4">
    <location>
        <begin position="38"/>
        <end position="98"/>
    </location>
</feature>
<dbReference type="PANTHER" id="PTHR33164">
    <property type="entry name" value="TRANSCRIPTIONAL REGULATOR, MARR FAMILY"/>
    <property type="match status" value="1"/>
</dbReference>
<dbReference type="PRINTS" id="PR00455">
    <property type="entry name" value="HTHTETR"/>
</dbReference>
<feature type="compositionally biased region" description="Gly residues" evidence="3">
    <location>
        <begin position="287"/>
        <end position="296"/>
    </location>
</feature>
<feature type="compositionally biased region" description="Low complexity" evidence="3">
    <location>
        <begin position="272"/>
        <end position="286"/>
    </location>
</feature>
<proteinExistence type="predicted"/>
<dbReference type="Pfam" id="PF12802">
    <property type="entry name" value="MarR_2"/>
    <property type="match status" value="1"/>
</dbReference>
<dbReference type="InterPro" id="IPR001647">
    <property type="entry name" value="HTH_TetR"/>
</dbReference>
<evidence type="ECO:0000313" key="7">
    <source>
        <dbReference type="Proteomes" id="UP000664109"/>
    </source>
</evidence>
<dbReference type="InterPro" id="IPR009057">
    <property type="entry name" value="Homeodomain-like_sf"/>
</dbReference>
<dbReference type="InterPro" id="IPR000835">
    <property type="entry name" value="HTH_MarR-typ"/>
</dbReference>
<dbReference type="Gene3D" id="1.10.10.60">
    <property type="entry name" value="Homeodomain-like"/>
    <property type="match status" value="1"/>
</dbReference>
<dbReference type="InterPro" id="IPR011991">
    <property type="entry name" value="ArsR-like_HTH"/>
</dbReference>
<accession>A0ABS2UJU3</accession>
<evidence type="ECO:0000256" key="3">
    <source>
        <dbReference type="SAM" id="MobiDB-lite"/>
    </source>
</evidence>
<dbReference type="Proteomes" id="UP000664109">
    <property type="component" value="Unassembled WGS sequence"/>
</dbReference>
<dbReference type="SUPFAM" id="SSF46785">
    <property type="entry name" value="Winged helix' DNA-binding domain"/>
    <property type="match status" value="1"/>
</dbReference>
<feature type="DNA-binding region" description="H-T-H motif" evidence="2">
    <location>
        <begin position="61"/>
        <end position="80"/>
    </location>
</feature>
<feature type="domain" description="HTH marR-type" evidence="5">
    <location>
        <begin position="330"/>
        <end position="465"/>
    </location>
</feature>
<reference evidence="6 7" key="1">
    <citation type="journal article" date="2016" name="Arch. Microbiol.">
        <title>Streptomyces zhihengii sp. nov., isolated from rhizospheric soil of Psammosilene tunicoides.</title>
        <authorList>
            <person name="Huang M.J."/>
            <person name="Fei J.J."/>
            <person name="Salam N."/>
            <person name="Kim C.J."/>
            <person name="Hozzein W.N."/>
            <person name="Xiao M."/>
            <person name="Huang H.Q."/>
            <person name="Li W.J."/>
        </authorList>
    </citation>
    <scope>NUCLEOTIDE SEQUENCE [LARGE SCALE GENOMIC DNA]</scope>
    <source>
        <strain evidence="6 7">YIM T102</strain>
    </source>
</reference>
<dbReference type="InterPro" id="IPR036271">
    <property type="entry name" value="Tet_transcr_reg_TetR-rel_C_sf"/>
</dbReference>
<evidence type="ECO:0000259" key="5">
    <source>
        <dbReference type="PROSITE" id="PS50995"/>
    </source>
</evidence>
<evidence type="ECO:0000256" key="1">
    <source>
        <dbReference type="ARBA" id="ARBA00023125"/>
    </source>
</evidence>
<evidence type="ECO:0000259" key="4">
    <source>
        <dbReference type="PROSITE" id="PS50977"/>
    </source>
</evidence>
<feature type="region of interest" description="Disordered" evidence="3">
    <location>
        <begin position="229"/>
        <end position="326"/>
    </location>
</feature>
<keyword evidence="7" id="KW-1185">Reference proteome</keyword>
<dbReference type="PANTHER" id="PTHR33164:SF104">
    <property type="entry name" value="TRANSCRIPTIONAL REGULATORY PROTEIN"/>
    <property type="match status" value="1"/>
</dbReference>
<comment type="caution">
    <text evidence="6">The sequence shown here is derived from an EMBL/GenBank/DDBJ whole genome shotgun (WGS) entry which is preliminary data.</text>
</comment>
<dbReference type="RefSeq" id="WP_205372149.1">
    <property type="nucleotide sequence ID" value="NZ_JAFEJA010000001.1"/>
</dbReference>
<feature type="compositionally biased region" description="Low complexity" evidence="3">
    <location>
        <begin position="297"/>
        <end position="312"/>
    </location>
</feature>
<dbReference type="InterPro" id="IPR041678">
    <property type="entry name" value="TetR_C_16"/>
</dbReference>
<dbReference type="Gene3D" id="1.10.10.10">
    <property type="entry name" value="Winged helix-like DNA-binding domain superfamily/Winged helix DNA-binding domain"/>
    <property type="match status" value="1"/>
</dbReference>
<dbReference type="Gene3D" id="1.10.357.10">
    <property type="entry name" value="Tetracycline Repressor, domain 2"/>
    <property type="match status" value="1"/>
</dbReference>
<feature type="compositionally biased region" description="Basic and acidic residues" evidence="3">
    <location>
        <begin position="22"/>
        <end position="41"/>
    </location>
</feature>
<dbReference type="SMART" id="SM00347">
    <property type="entry name" value="HTH_MARR"/>
    <property type="match status" value="1"/>
</dbReference>